<reference evidence="1" key="1">
    <citation type="journal article" date="2015" name="Nature">
        <title>Complex archaea that bridge the gap between prokaryotes and eukaryotes.</title>
        <authorList>
            <person name="Spang A."/>
            <person name="Saw J.H."/>
            <person name="Jorgensen S.L."/>
            <person name="Zaremba-Niedzwiedzka K."/>
            <person name="Martijn J."/>
            <person name="Lind A.E."/>
            <person name="van Eijk R."/>
            <person name="Schleper C."/>
            <person name="Guy L."/>
            <person name="Ettema T.J."/>
        </authorList>
    </citation>
    <scope>NUCLEOTIDE SEQUENCE</scope>
</reference>
<proteinExistence type="predicted"/>
<accession>A0A0F9TY29</accession>
<comment type="caution">
    <text evidence="1">The sequence shown here is derived from an EMBL/GenBank/DDBJ whole genome shotgun (WGS) entry which is preliminary data.</text>
</comment>
<organism evidence="1">
    <name type="scientific">marine sediment metagenome</name>
    <dbReference type="NCBI Taxonomy" id="412755"/>
    <lineage>
        <taxon>unclassified sequences</taxon>
        <taxon>metagenomes</taxon>
        <taxon>ecological metagenomes</taxon>
    </lineage>
</organism>
<dbReference type="AlphaFoldDB" id="A0A0F9TY29"/>
<dbReference type="EMBL" id="LAZR01000153">
    <property type="protein sequence ID" value="KKN85930.1"/>
    <property type="molecule type" value="Genomic_DNA"/>
</dbReference>
<evidence type="ECO:0000313" key="1">
    <source>
        <dbReference type="EMBL" id="KKN85930.1"/>
    </source>
</evidence>
<name>A0A0F9TY29_9ZZZZ</name>
<gene>
    <name evidence="1" type="ORF">LCGC14_0273420</name>
</gene>
<sequence length="273" mass="29254">MPGVKNIRQGRIRIQSGDPIPLEKITEFTQGDFTFTENFPTNIIRDRGRIREINAGDEQPVDWSFSATFIREFLHRTLRDKIFDGLAETIGGLIPAAVNTNVLLTYAYEQNSFQLAATEPGVKLAVPGTPPGAVDEFSEEPSLGFDIEGVLIVQKGGAGPGSGGFNVQQAAGDVDRDVVYDAVGQTTLVLPGFPADCSGGRKTFKLILDIFDACNPPDFADPTVGIIEVSYVVDNAFLTSDTFAEADDADTISFTGQALPLNGKVRIVPGGEP</sequence>
<protein>
    <submittedName>
        <fullName evidence="1">Uncharacterized protein</fullName>
    </submittedName>
</protein>